<name>A0ABV7YM75_9ACTN</name>
<sequence length="317" mass="32782">MIDFRFFLVSIAAVFLALAVGVALGAGPLKGEFDQQLRANVEQLGKEKDQLRDQMEALEQSDRYRDTFASTIAPGLLTDKLNNHQVVVVALPGADKGVVKNLADTVKASGGTVTGTVQVTAKWGDATNRQFLEDLATQLVTGDVTVPNDSTTYDRAGALLARALVTKDPKAVGQADSATPTIMGAFGEGDLVNAPGDLRRGDLAVVVAPHITPDTKPQEGDDVNDAWVALAKAMDSQSLGAVLAGDTSAASSDLGALNRLRADAKASSVVSSVDVADLPSGQIAVVWALLEQTQGKAGQYGAVGTTDGALPKLSDAS</sequence>
<dbReference type="Pfam" id="PF11382">
    <property type="entry name" value="MctB"/>
    <property type="match status" value="1"/>
</dbReference>
<gene>
    <name evidence="2" type="ORF">ACFOUW_29980</name>
</gene>
<evidence type="ECO:0000313" key="3">
    <source>
        <dbReference type="Proteomes" id="UP001595699"/>
    </source>
</evidence>
<reference evidence="3" key="1">
    <citation type="journal article" date="2019" name="Int. J. Syst. Evol. Microbiol.">
        <title>The Global Catalogue of Microorganisms (GCM) 10K type strain sequencing project: providing services to taxonomists for standard genome sequencing and annotation.</title>
        <authorList>
            <consortium name="The Broad Institute Genomics Platform"/>
            <consortium name="The Broad Institute Genome Sequencing Center for Infectious Disease"/>
            <person name="Wu L."/>
            <person name="Ma J."/>
        </authorList>
    </citation>
    <scope>NUCLEOTIDE SEQUENCE [LARGE SCALE GENOMIC DNA]</scope>
    <source>
        <strain evidence="3">CGMCC 4.7241</strain>
    </source>
</reference>
<dbReference type="RefSeq" id="WP_205119185.1">
    <property type="nucleotide sequence ID" value="NZ_JAFBCM010000001.1"/>
</dbReference>
<keyword evidence="1" id="KW-0175">Coiled coil</keyword>
<feature type="coiled-coil region" evidence="1">
    <location>
        <begin position="34"/>
        <end position="61"/>
    </location>
</feature>
<dbReference type="Proteomes" id="UP001595699">
    <property type="component" value="Unassembled WGS sequence"/>
</dbReference>
<dbReference type="InterPro" id="IPR021522">
    <property type="entry name" value="MctB"/>
</dbReference>
<keyword evidence="3" id="KW-1185">Reference proteome</keyword>
<proteinExistence type="predicted"/>
<comment type="caution">
    <text evidence="2">The sequence shown here is derived from an EMBL/GenBank/DDBJ whole genome shotgun (WGS) entry which is preliminary data.</text>
</comment>
<dbReference type="EMBL" id="JBHRZH010000036">
    <property type="protein sequence ID" value="MFC3765099.1"/>
    <property type="molecule type" value="Genomic_DNA"/>
</dbReference>
<evidence type="ECO:0000313" key="2">
    <source>
        <dbReference type="EMBL" id="MFC3765099.1"/>
    </source>
</evidence>
<accession>A0ABV7YM75</accession>
<protein>
    <submittedName>
        <fullName evidence="2">Copper transporter</fullName>
    </submittedName>
</protein>
<organism evidence="2 3">
    <name type="scientific">Tenggerimyces flavus</name>
    <dbReference type="NCBI Taxonomy" id="1708749"/>
    <lineage>
        <taxon>Bacteria</taxon>
        <taxon>Bacillati</taxon>
        <taxon>Actinomycetota</taxon>
        <taxon>Actinomycetes</taxon>
        <taxon>Propionibacteriales</taxon>
        <taxon>Nocardioidaceae</taxon>
        <taxon>Tenggerimyces</taxon>
    </lineage>
</organism>
<evidence type="ECO:0000256" key="1">
    <source>
        <dbReference type="SAM" id="Coils"/>
    </source>
</evidence>